<name>A0A176VSI5_MARPO</name>
<comment type="caution">
    <text evidence="2">The sequence shown here is derived from an EMBL/GenBank/DDBJ whole genome shotgun (WGS) entry which is preliminary data.</text>
</comment>
<evidence type="ECO:0000256" key="1">
    <source>
        <dbReference type="SAM" id="MobiDB-lite"/>
    </source>
</evidence>
<evidence type="ECO:0000313" key="3">
    <source>
        <dbReference type="Proteomes" id="UP000077202"/>
    </source>
</evidence>
<keyword evidence="3" id="KW-1185">Reference proteome</keyword>
<accession>A0A176VSI5</accession>
<organism evidence="2 3">
    <name type="scientific">Marchantia polymorpha subsp. ruderalis</name>
    <dbReference type="NCBI Taxonomy" id="1480154"/>
    <lineage>
        <taxon>Eukaryota</taxon>
        <taxon>Viridiplantae</taxon>
        <taxon>Streptophyta</taxon>
        <taxon>Embryophyta</taxon>
        <taxon>Marchantiophyta</taxon>
        <taxon>Marchantiopsida</taxon>
        <taxon>Marchantiidae</taxon>
        <taxon>Marchantiales</taxon>
        <taxon>Marchantiaceae</taxon>
        <taxon>Marchantia</taxon>
    </lineage>
</organism>
<gene>
    <name evidence="2" type="ORF">AXG93_2035s1800</name>
</gene>
<feature type="compositionally biased region" description="Basic and acidic residues" evidence="1">
    <location>
        <begin position="173"/>
        <end position="186"/>
    </location>
</feature>
<feature type="compositionally biased region" description="Low complexity" evidence="1">
    <location>
        <begin position="134"/>
        <end position="146"/>
    </location>
</feature>
<feature type="compositionally biased region" description="Basic residues" evidence="1">
    <location>
        <begin position="188"/>
        <end position="199"/>
    </location>
</feature>
<reference evidence="2" key="1">
    <citation type="submission" date="2016-03" db="EMBL/GenBank/DDBJ databases">
        <title>Mechanisms controlling the formation of the plant cell surface in tip-growing cells are functionally conserved among land plants.</title>
        <authorList>
            <person name="Honkanen S."/>
            <person name="Jones V.A."/>
            <person name="Morieri G."/>
            <person name="Champion C."/>
            <person name="Hetherington A.J."/>
            <person name="Kelly S."/>
            <person name="Saint-Marcoux D."/>
            <person name="Proust H."/>
            <person name="Prescott H."/>
            <person name="Dolan L."/>
        </authorList>
    </citation>
    <scope>NUCLEOTIDE SEQUENCE [LARGE SCALE GENOMIC DNA]</scope>
    <source>
        <tissue evidence="2">Whole gametophyte</tissue>
    </source>
</reference>
<evidence type="ECO:0000313" key="2">
    <source>
        <dbReference type="EMBL" id="OAE22796.1"/>
    </source>
</evidence>
<dbReference type="EMBL" id="LVLJ01003074">
    <property type="protein sequence ID" value="OAE22796.1"/>
    <property type="molecule type" value="Genomic_DNA"/>
</dbReference>
<feature type="region of interest" description="Disordered" evidence="1">
    <location>
        <begin position="113"/>
        <end position="199"/>
    </location>
</feature>
<proteinExistence type="predicted"/>
<feature type="compositionally biased region" description="Basic and acidic residues" evidence="1">
    <location>
        <begin position="147"/>
        <end position="156"/>
    </location>
</feature>
<sequence length="199" mass="23068">MATPKKSEKLRKLVPLKVPYEELRPFRRELSELPLEFLLWNWNCVSASICKEIVDKNKTEGGDLRGNPMLWTIEHWTRVMGRCASSDGDLVFEKSSVGLTRTEEFSYGPLFNFGRQAESNEGTEDDTRRPSIPPQTTVRVPVQVDVMTRRERPERRLAKRRKVVSDDEGDLALEVRRAETEVEVNRQSRTRARPKKRAN</sequence>
<protein>
    <submittedName>
        <fullName evidence="2">Uncharacterized protein</fullName>
    </submittedName>
</protein>
<dbReference type="AlphaFoldDB" id="A0A176VSI5"/>
<dbReference type="Proteomes" id="UP000077202">
    <property type="component" value="Unassembled WGS sequence"/>
</dbReference>